<name>A0A1X7HNF8_9PROT</name>
<dbReference type="InterPro" id="IPR029069">
    <property type="entry name" value="HotDog_dom_sf"/>
</dbReference>
<protein>
    <submittedName>
        <fullName evidence="1">Probable biosynthetic protein, Pnap_2097 family</fullName>
    </submittedName>
</protein>
<dbReference type="NCBIfam" id="TIGR04098">
    <property type="entry name" value="LnmK_bifunc"/>
    <property type="match status" value="1"/>
</dbReference>
<dbReference type="SUPFAM" id="SSF54637">
    <property type="entry name" value="Thioesterase/thiol ester dehydrase-isomerase"/>
    <property type="match status" value="1"/>
</dbReference>
<proteinExistence type="predicted"/>
<evidence type="ECO:0000313" key="2">
    <source>
        <dbReference type="Proteomes" id="UP000192936"/>
    </source>
</evidence>
<evidence type="ECO:0000313" key="1">
    <source>
        <dbReference type="EMBL" id="SMF89763.1"/>
    </source>
</evidence>
<dbReference type="EMBL" id="FXAK01000009">
    <property type="protein sequence ID" value="SMF89763.1"/>
    <property type="molecule type" value="Genomic_DNA"/>
</dbReference>
<organism evidence="1 2">
    <name type="scientific">Azospirillum oryzae</name>
    <dbReference type="NCBI Taxonomy" id="286727"/>
    <lineage>
        <taxon>Bacteria</taxon>
        <taxon>Pseudomonadati</taxon>
        <taxon>Pseudomonadota</taxon>
        <taxon>Alphaproteobacteria</taxon>
        <taxon>Rhodospirillales</taxon>
        <taxon>Azospirillaceae</taxon>
        <taxon>Azospirillum</taxon>
    </lineage>
</organism>
<dbReference type="RefSeq" id="WP_167393433.1">
    <property type="nucleotide sequence ID" value="NZ_FXAK01000009.1"/>
</dbReference>
<reference evidence="1 2" key="1">
    <citation type="submission" date="2017-04" db="EMBL/GenBank/DDBJ databases">
        <authorList>
            <person name="Afonso C.L."/>
            <person name="Miller P.J."/>
            <person name="Scott M.A."/>
            <person name="Spackman E."/>
            <person name="Goraichik I."/>
            <person name="Dimitrov K.M."/>
            <person name="Suarez D.L."/>
            <person name="Swayne D.E."/>
        </authorList>
    </citation>
    <scope>NUCLEOTIDE SEQUENCE [LARGE SCALE GENOMIC DNA]</scope>
    <source>
        <strain evidence="1 2">A2P</strain>
    </source>
</reference>
<sequence>MAVALSRSIPTGSMPAESLPSAPCLDIAGAVTVGMPQLALNGLSELWLAKECGHRHWLMLAELFRQRSPDFRDSEGATLYATFTGFSLSGARLHHVGEHDRLEISGSIARISRTQYLSVQTIHANGTPVGTVTLQSIFLKRATEGDNLSVLRASPHPAPRFAPVPTADAPFASLCQRFRRNDWEEHRTFRRDRRHPDGEVVVDPCPTVDFNGAGFLYFASFLAIMDRADWALERTAGAGWVTTGRELFYYGNINPGDRVIVRRCGNDDGTDRRVRWFDILRESDGKRIADGFWRRDRRDSPY</sequence>
<dbReference type="Gene3D" id="3.10.129.10">
    <property type="entry name" value="Hotdog Thioesterase"/>
    <property type="match status" value="1"/>
</dbReference>
<gene>
    <name evidence="1" type="ORF">SAMN02982917_6854</name>
</gene>
<dbReference type="Proteomes" id="UP000192936">
    <property type="component" value="Unassembled WGS sequence"/>
</dbReference>
<accession>A0A1X7HNF8</accession>
<dbReference type="AlphaFoldDB" id="A0A1X7HNF8"/>
<dbReference type="STRING" id="286727.SAMN02982917_6854"/>
<dbReference type="InterPro" id="IPR024091">
    <property type="entry name" value="LnmK-like_bifun_acyl/decarbox"/>
</dbReference>
<dbReference type="NCBIfam" id="TIGR04099">
    <property type="entry name" value="biosn_Pnap_2097"/>
    <property type="match status" value="1"/>
</dbReference>